<evidence type="ECO:0000313" key="1">
    <source>
        <dbReference type="EMBL" id="KAF7261209.1"/>
    </source>
</evidence>
<proteinExistence type="predicted"/>
<gene>
    <name evidence="1" type="ORF">EG68_01412</name>
</gene>
<reference evidence="1" key="1">
    <citation type="submission" date="2019-07" db="EMBL/GenBank/DDBJ databases">
        <title>Annotation for the trematode Paragonimus miyazaki's.</title>
        <authorList>
            <person name="Choi Y.-J."/>
        </authorList>
    </citation>
    <scope>NUCLEOTIDE SEQUENCE</scope>
    <source>
        <strain evidence="1">Japan</strain>
    </source>
</reference>
<organism evidence="1 2">
    <name type="scientific">Paragonimus skrjabini miyazakii</name>
    <dbReference type="NCBI Taxonomy" id="59628"/>
    <lineage>
        <taxon>Eukaryota</taxon>
        <taxon>Metazoa</taxon>
        <taxon>Spiralia</taxon>
        <taxon>Lophotrochozoa</taxon>
        <taxon>Platyhelminthes</taxon>
        <taxon>Trematoda</taxon>
        <taxon>Digenea</taxon>
        <taxon>Plagiorchiida</taxon>
        <taxon>Troglotremata</taxon>
        <taxon>Troglotrematidae</taxon>
        <taxon>Paragonimus</taxon>
    </lineage>
</organism>
<keyword evidence="2" id="KW-1185">Reference proteome</keyword>
<dbReference type="EMBL" id="JTDE01000452">
    <property type="protein sequence ID" value="KAF7261209.1"/>
    <property type="molecule type" value="Genomic_DNA"/>
</dbReference>
<evidence type="ECO:0000313" key="2">
    <source>
        <dbReference type="Proteomes" id="UP000822476"/>
    </source>
</evidence>
<comment type="caution">
    <text evidence="1">The sequence shown here is derived from an EMBL/GenBank/DDBJ whole genome shotgun (WGS) entry which is preliminary data.</text>
</comment>
<sequence>MGRSRQRSFLRMVACSFGARVQKKSTILGFWLMIAWLTRTRNSKFPPLLILRRHDSPFSHRHLNSRIEEHI</sequence>
<name>A0A8S9Z1B5_9TREM</name>
<dbReference type="AlphaFoldDB" id="A0A8S9Z1B5"/>
<protein>
    <submittedName>
        <fullName evidence="1">Uncharacterized protein</fullName>
    </submittedName>
</protein>
<accession>A0A8S9Z1B5</accession>
<dbReference type="Proteomes" id="UP000822476">
    <property type="component" value="Unassembled WGS sequence"/>
</dbReference>